<keyword evidence="3" id="KW-0143">Chaperone</keyword>
<keyword evidence="1" id="KW-0547">Nucleotide-binding</keyword>
<evidence type="ECO:0000256" key="4">
    <source>
        <dbReference type="SAM" id="MobiDB-lite"/>
    </source>
</evidence>
<feature type="region of interest" description="Disordered" evidence="4">
    <location>
        <begin position="337"/>
        <end position="417"/>
    </location>
</feature>
<name>A0ABW5W640_9PSEU</name>
<keyword evidence="6" id="KW-1185">Reference proteome</keyword>
<protein>
    <submittedName>
        <fullName evidence="5">Hsp70 family protein</fullName>
    </submittedName>
</protein>
<evidence type="ECO:0000313" key="6">
    <source>
        <dbReference type="Proteomes" id="UP001597478"/>
    </source>
</evidence>
<dbReference type="PRINTS" id="PR00301">
    <property type="entry name" value="HEATSHOCK70"/>
</dbReference>
<reference evidence="6" key="1">
    <citation type="journal article" date="2019" name="Int. J. Syst. Evol. Microbiol.">
        <title>The Global Catalogue of Microorganisms (GCM) 10K type strain sequencing project: providing services to taxonomists for standard genome sequencing and annotation.</title>
        <authorList>
            <consortium name="The Broad Institute Genomics Platform"/>
            <consortium name="The Broad Institute Genome Sequencing Center for Infectious Disease"/>
            <person name="Wu L."/>
            <person name="Ma J."/>
        </authorList>
    </citation>
    <scope>NUCLEOTIDE SEQUENCE [LARGE SCALE GENOMIC DNA]</scope>
    <source>
        <strain evidence="6">IBRC-M 10906</strain>
    </source>
</reference>
<dbReference type="EMBL" id="JBHUOF010000004">
    <property type="protein sequence ID" value="MFD2798592.1"/>
    <property type="molecule type" value="Genomic_DNA"/>
</dbReference>
<evidence type="ECO:0000313" key="5">
    <source>
        <dbReference type="EMBL" id="MFD2798592.1"/>
    </source>
</evidence>
<dbReference type="Gene3D" id="3.90.640.10">
    <property type="entry name" value="Actin, Chain A, domain 4"/>
    <property type="match status" value="1"/>
</dbReference>
<evidence type="ECO:0000256" key="3">
    <source>
        <dbReference type="ARBA" id="ARBA00023186"/>
    </source>
</evidence>
<gene>
    <name evidence="5" type="ORF">ACFS2C_04215</name>
</gene>
<dbReference type="Proteomes" id="UP001597478">
    <property type="component" value="Unassembled WGS sequence"/>
</dbReference>
<dbReference type="InterPro" id="IPR013126">
    <property type="entry name" value="Hsp_70_fam"/>
</dbReference>
<dbReference type="Pfam" id="PF00012">
    <property type="entry name" value="HSP70"/>
    <property type="match status" value="1"/>
</dbReference>
<organism evidence="5 6">
    <name type="scientific">Prauserella oleivorans</name>
    <dbReference type="NCBI Taxonomy" id="1478153"/>
    <lineage>
        <taxon>Bacteria</taxon>
        <taxon>Bacillati</taxon>
        <taxon>Actinomycetota</taxon>
        <taxon>Actinomycetes</taxon>
        <taxon>Pseudonocardiales</taxon>
        <taxon>Pseudonocardiaceae</taxon>
        <taxon>Prauserella</taxon>
    </lineage>
</organism>
<evidence type="ECO:0000256" key="2">
    <source>
        <dbReference type="ARBA" id="ARBA00022840"/>
    </source>
</evidence>
<dbReference type="RefSeq" id="WP_377389572.1">
    <property type="nucleotide sequence ID" value="NZ_JBHSAN010000017.1"/>
</dbReference>
<dbReference type="PANTHER" id="PTHR42749">
    <property type="entry name" value="CELL SHAPE-DETERMINING PROTEIN MREB"/>
    <property type="match status" value="1"/>
</dbReference>
<accession>A0ABW5W640</accession>
<keyword evidence="2" id="KW-0067">ATP-binding</keyword>
<evidence type="ECO:0000256" key="1">
    <source>
        <dbReference type="ARBA" id="ARBA00022741"/>
    </source>
</evidence>
<dbReference type="InterPro" id="IPR043129">
    <property type="entry name" value="ATPase_NBD"/>
</dbReference>
<comment type="caution">
    <text evidence="5">The sequence shown here is derived from an EMBL/GenBank/DDBJ whole genome shotgun (WGS) entry which is preliminary data.</text>
</comment>
<proteinExistence type="predicted"/>
<sequence>MRYVLGIHVGATRVTAAVCRATAGPWGPPEVVPLGGAVPWLDSVLHVSAAGELLAGEAAMRMAATEPERVAFGPLRRTGDPVPYVLGEVSYPAETLAAALIGWVADRVADLEGAAPERIVVTHPAEWSGYRRGLLHEALDRADLPGVLALPAPIAAAESRHAQAEVPPGGTLAVCRIGGTSVETALLRRGPRGFDLLTHAENAECGAGALLDDLLVRHVVERTGTDQRDPDAMARLRSACVVAKERLAHAREVHVTEGLAVPRAEFERLARPVLAAAVTELHRMLAQAPGDGVEAAVLVGGTAAVPLVRELAETMLDCPVAVDDDPATALARGAAVAARPCPGPRPEPGADAGSDAGSGSGSGELVTARHELPAVYRDGPDDLEPPPPRPPVEVTPLEPPKRTLSLRRKDSRGEDRR</sequence>
<feature type="compositionally biased region" description="Basic and acidic residues" evidence="4">
    <location>
        <begin position="407"/>
        <end position="417"/>
    </location>
</feature>
<dbReference type="Gene3D" id="3.30.420.40">
    <property type="match status" value="2"/>
</dbReference>
<dbReference type="PANTHER" id="PTHR42749:SF1">
    <property type="entry name" value="CELL SHAPE-DETERMINING PROTEIN MREB"/>
    <property type="match status" value="1"/>
</dbReference>
<dbReference type="SUPFAM" id="SSF53067">
    <property type="entry name" value="Actin-like ATPase domain"/>
    <property type="match status" value="2"/>
</dbReference>